<evidence type="ECO:0000313" key="3">
    <source>
        <dbReference type="Proteomes" id="UP001059824"/>
    </source>
</evidence>
<dbReference type="Pfam" id="PF13483">
    <property type="entry name" value="Lactamase_B_3"/>
    <property type="match status" value="1"/>
</dbReference>
<dbReference type="InterPro" id="IPR036866">
    <property type="entry name" value="RibonucZ/Hydroxyglut_hydro"/>
</dbReference>
<dbReference type="Proteomes" id="UP001059824">
    <property type="component" value="Chromosome"/>
</dbReference>
<dbReference type="KEGG" id="mama:GII36_02460"/>
<proteinExistence type="predicted"/>
<dbReference type="InterPro" id="IPR001279">
    <property type="entry name" value="Metallo-B-lactamas"/>
</dbReference>
<dbReference type="Gene3D" id="3.60.15.10">
    <property type="entry name" value="Ribonuclease Z/Hydroxyacylglutathione hydrolase-like"/>
    <property type="match status" value="1"/>
</dbReference>
<sequence>MTLLCSDVGSNTSRFVRCKKYLSATAAMVTPSATRKMRNVIIHCFISSKYTRAYQWVYTGSMKLTKYSHACLVLEEDGQRLVVDPGNLSDDFEVPANVLAVVVTHLHPDHCDPAKLQAILAGSPNAVVYALAEVAQHAGQPVTPVLPGDTAVAGPFALEFVGGEHATIHPDIAAIGNLGLVVNGDLLYYPGDSFSLPPRQMRWIATPVAAPWMKLAEAVEFLRQTKPEHAFPTHDAILSSSGKEISDRVATNLVEEIDFYRIKSGETIEL</sequence>
<protein>
    <submittedName>
        <fullName evidence="2">MBL fold metallo-hydrolase</fullName>
    </submittedName>
</protein>
<feature type="domain" description="Metallo-beta-lactamase" evidence="1">
    <location>
        <begin position="68"/>
        <end position="234"/>
    </location>
</feature>
<dbReference type="SUPFAM" id="SSF56281">
    <property type="entry name" value="Metallo-hydrolase/oxidoreductase"/>
    <property type="match status" value="1"/>
</dbReference>
<dbReference type="AlphaFoldDB" id="A0A857MKP7"/>
<reference evidence="2" key="1">
    <citation type="journal article" date="2021" name="Nat. Microbiol.">
        <title>Cocultivation of an ultrasmall environmental parasitic bacterium with lytic ability against bacteria associated with wastewater foams.</title>
        <authorList>
            <person name="Batinovic S."/>
            <person name="Rose J.J.A."/>
            <person name="Ratcliffe J."/>
            <person name="Seviour R.J."/>
            <person name="Petrovski S."/>
        </authorList>
    </citation>
    <scope>NUCLEOTIDE SEQUENCE</scope>
    <source>
        <strain evidence="2">JR1</strain>
    </source>
</reference>
<evidence type="ECO:0000313" key="2">
    <source>
        <dbReference type="EMBL" id="QHN42708.1"/>
    </source>
</evidence>
<keyword evidence="3" id="KW-1185">Reference proteome</keyword>
<dbReference type="PANTHER" id="PTHR43546">
    <property type="entry name" value="UPF0173 METAL-DEPENDENT HYDROLASE MJ1163-RELATED"/>
    <property type="match status" value="1"/>
</dbReference>
<organism evidence="2 3">
    <name type="scientific">Candidatus Mycosynbacter amalyticus</name>
    <dbReference type="NCBI Taxonomy" id="2665156"/>
    <lineage>
        <taxon>Bacteria</taxon>
        <taxon>Candidatus Saccharimonadota</taxon>
        <taxon>Candidatus Saccharimonadota incertae sedis</taxon>
        <taxon>Candidatus Mycosynbacter</taxon>
    </lineage>
</organism>
<dbReference type="EMBL" id="CP045921">
    <property type="protein sequence ID" value="QHN42708.1"/>
    <property type="molecule type" value="Genomic_DNA"/>
</dbReference>
<dbReference type="InterPro" id="IPR050114">
    <property type="entry name" value="UPF0173_UPF0282_UlaG_hydrolase"/>
</dbReference>
<dbReference type="SMART" id="SM00849">
    <property type="entry name" value="Lactamase_B"/>
    <property type="match status" value="1"/>
</dbReference>
<accession>A0A857MKP7</accession>
<name>A0A857MKP7_9BACT</name>
<dbReference type="PANTHER" id="PTHR43546:SF3">
    <property type="entry name" value="UPF0173 METAL-DEPENDENT HYDROLASE MJ1163"/>
    <property type="match status" value="1"/>
</dbReference>
<gene>
    <name evidence="2" type="ORF">GII36_02460</name>
</gene>
<evidence type="ECO:0000259" key="1">
    <source>
        <dbReference type="SMART" id="SM00849"/>
    </source>
</evidence>